<keyword evidence="4" id="KW-1185">Reference proteome</keyword>
<dbReference type="Proteomes" id="UP001055439">
    <property type="component" value="Chromosome 1"/>
</dbReference>
<evidence type="ECO:0000256" key="1">
    <source>
        <dbReference type="ARBA" id="ARBA00022801"/>
    </source>
</evidence>
<dbReference type="GO" id="GO:0005975">
    <property type="term" value="P:carbohydrate metabolic process"/>
    <property type="evidence" value="ECO:0007669"/>
    <property type="project" value="InterPro"/>
</dbReference>
<dbReference type="Pfam" id="PF02018">
    <property type="entry name" value="CBM_4_9"/>
    <property type="match status" value="1"/>
</dbReference>
<sequence>MCLSAFCLRPPRRSSSKPLPQSPPNHPTVQFPFRGFCFSPLFFVHADQDFLLYKTEVPAVDLPRSGSDRDADGSQGVRVVVSTQAGYPMNIISNHDFSNGLESWHPNCCHAYVASAISGFLNGVRPSSGGNYAVVTHRNESWQGLEQDITEKVTVSVKYTVTACVGVYGDLHGPAGVQATLKLENSDSSISYMFIERILVSKDCWEMLEGSFSLASMPRRVVFYLEGPTPGVDLLIDSVVISSEVPDLHFPKMCGRCCFQSLVGLGFAPLIEVTKIKVVEIVSLFLELRRHTLTLLGSCTVGSNVHLSLSSTLHLVLLHHLN</sequence>
<proteinExistence type="predicted"/>
<protein>
    <submittedName>
        <fullName evidence="3">Carbohydrate binding domain</fullName>
    </submittedName>
</protein>
<accession>A0A9E7E7R7</accession>
<dbReference type="AlphaFoldDB" id="A0A9E7E7R7"/>
<gene>
    <name evidence="3" type="ORF">MUK42_09655</name>
</gene>
<dbReference type="OrthoDB" id="1710183at2759"/>
<reference evidence="3" key="1">
    <citation type="submission" date="2022-05" db="EMBL/GenBank/DDBJ databases">
        <title>The Musa troglodytarum L. genome provides insights into the mechanism of non-climacteric behaviour and enrichment of carotenoids.</title>
        <authorList>
            <person name="Wang J."/>
        </authorList>
    </citation>
    <scope>NUCLEOTIDE SEQUENCE</scope>
    <source>
        <tissue evidence="3">Leaf</tissue>
    </source>
</reference>
<evidence type="ECO:0000313" key="3">
    <source>
        <dbReference type="EMBL" id="URD72055.1"/>
    </source>
</evidence>
<dbReference type="PANTHER" id="PTHR31490:SF3">
    <property type="entry name" value="GLYCOSYL HYDROLASE FAMILY 10 PROTEIN"/>
    <property type="match status" value="1"/>
</dbReference>
<feature type="domain" description="CBM-cenC" evidence="2">
    <location>
        <begin position="90"/>
        <end position="230"/>
    </location>
</feature>
<dbReference type="InterPro" id="IPR003305">
    <property type="entry name" value="CenC_carb-bd"/>
</dbReference>
<keyword evidence="1" id="KW-0378">Hydrolase</keyword>
<dbReference type="PANTHER" id="PTHR31490">
    <property type="entry name" value="GLYCOSYL HYDROLASE"/>
    <property type="match status" value="1"/>
</dbReference>
<organism evidence="3 4">
    <name type="scientific">Musa troglodytarum</name>
    <name type="common">fe'i banana</name>
    <dbReference type="NCBI Taxonomy" id="320322"/>
    <lineage>
        <taxon>Eukaryota</taxon>
        <taxon>Viridiplantae</taxon>
        <taxon>Streptophyta</taxon>
        <taxon>Embryophyta</taxon>
        <taxon>Tracheophyta</taxon>
        <taxon>Spermatophyta</taxon>
        <taxon>Magnoliopsida</taxon>
        <taxon>Liliopsida</taxon>
        <taxon>Zingiberales</taxon>
        <taxon>Musaceae</taxon>
        <taxon>Musa</taxon>
    </lineage>
</organism>
<evidence type="ECO:0000313" key="4">
    <source>
        <dbReference type="Proteomes" id="UP001055439"/>
    </source>
</evidence>
<dbReference type="GO" id="GO:0004553">
    <property type="term" value="F:hydrolase activity, hydrolyzing O-glycosyl compounds"/>
    <property type="evidence" value="ECO:0007669"/>
    <property type="project" value="InterPro"/>
</dbReference>
<dbReference type="SUPFAM" id="SSF49785">
    <property type="entry name" value="Galactose-binding domain-like"/>
    <property type="match status" value="1"/>
</dbReference>
<dbReference type="InterPro" id="IPR044846">
    <property type="entry name" value="GH10"/>
</dbReference>
<name>A0A9E7E7R7_9LILI</name>
<dbReference type="Gene3D" id="2.60.120.260">
    <property type="entry name" value="Galactose-binding domain-like"/>
    <property type="match status" value="1"/>
</dbReference>
<dbReference type="InterPro" id="IPR008979">
    <property type="entry name" value="Galactose-bd-like_sf"/>
</dbReference>
<dbReference type="EMBL" id="CP097502">
    <property type="protein sequence ID" value="URD72055.1"/>
    <property type="molecule type" value="Genomic_DNA"/>
</dbReference>
<evidence type="ECO:0000259" key="2">
    <source>
        <dbReference type="Pfam" id="PF02018"/>
    </source>
</evidence>